<gene>
    <name evidence="1" type="ORF">LCGC14_2048150</name>
</gene>
<protein>
    <submittedName>
        <fullName evidence="1">Uncharacterized protein</fullName>
    </submittedName>
</protein>
<proteinExistence type="predicted"/>
<accession>A0A0F9FCB6</accession>
<dbReference type="AlphaFoldDB" id="A0A0F9FCB6"/>
<comment type="caution">
    <text evidence="1">The sequence shown here is derived from an EMBL/GenBank/DDBJ whole genome shotgun (WGS) entry which is preliminary data.</text>
</comment>
<evidence type="ECO:0000313" key="1">
    <source>
        <dbReference type="EMBL" id="KKL76111.1"/>
    </source>
</evidence>
<dbReference type="EMBL" id="LAZR01024153">
    <property type="protein sequence ID" value="KKL76111.1"/>
    <property type="molecule type" value="Genomic_DNA"/>
</dbReference>
<sequence>MQMTKMKSKNRDKFNGHLVVAEIWGDDGERVSYGFIQDSSAEVRLFVINGHQTPIAVFPFECPDSAEAGYQKELAVWINKKGFDDEVSVDCKCR</sequence>
<reference evidence="1" key="1">
    <citation type="journal article" date="2015" name="Nature">
        <title>Complex archaea that bridge the gap between prokaryotes and eukaryotes.</title>
        <authorList>
            <person name="Spang A."/>
            <person name="Saw J.H."/>
            <person name="Jorgensen S.L."/>
            <person name="Zaremba-Niedzwiedzka K."/>
            <person name="Martijn J."/>
            <person name="Lind A.E."/>
            <person name="van Eijk R."/>
            <person name="Schleper C."/>
            <person name="Guy L."/>
            <person name="Ettema T.J."/>
        </authorList>
    </citation>
    <scope>NUCLEOTIDE SEQUENCE</scope>
</reference>
<organism evidence="1">
    <name type="scientific">marine sediment metagenome</name>
    <dbReference type="NCBI Taxonomy" id="412755"/>
    <lineage>
        <taxon>unclassified sequences</taxon>
        <taxon>metagenomes</taxon>
        <taxon>ecological metagenomes</taxon>
    </lineage>
</organism>
<name>A0A0F9FCB6_9ZZZZ</name>